<dbReference type="PROSITE" id="PS00062">
    <property type="entry name" value="ALDOKETO_REDUCTASE_2"/>
    <property type="match status" value="1"/>
</dbReference>
<evidence type="ECO:0000313" key="6">
    <source>
        <dbReference type="EMBL" id="KAF4124378.1"/>
    </source>
</evidence>
<dbReference type="InterPro" id="IPR020471">
    <property type="entry name" value="AKR"/>
</dbReference>
<dbReference type="InterPro" id="IPR018170">
    <property type="entry name" value="Aldo/ket_reductase_CS"/>
</dbReference>
<feature type="domain" description="NADP-dependent oxidoreductase" evidence="5">
    <location>
        <begin position="3"/>
        <end position="191"/>
    </location>
</feature>
<evidence type="ECO:0000256" key="2">
    <source>
        <dbReference type="PIRSR" id="PIRSR000097-1"/>
    </source>
</evidence>
<gene>
    <name evidence="6" type="ORF">GMORB2_5044</name>
</gene>
<dbReference type="PRINTS" id="PR00069">
    <property type="entry name" value="ALDKETRDTASE"/>
</dbReference>
<dbReference type="Pfam" id="PF00248">
    <property type="entry name" value="Aldo_ket_red"/>
    <property type="match status" value="1"/>
</dbReference>
<evidence type="ECO:0000313" key="7">
    <source>
        <dbReference type="Proteomes" id="UP000749293"/>
    </source>
</evidence>
<dbReference type="Gene3D" id="3.20.20.100">
    <property type="entry name" value="NADP-dependent oxidoreductase domain"/>
    <property type="match status" value="1"/>
</dbReference>
<proteinExistence type="predicted"/>
<reference evidence="6" key="1">
    <citation type="submission" date="2020-03" db="EMBL/GenBank/DDBJ databases">
        <title>Site-based positive gene gene selection in Geosmithia morbida across the United States reveals a broad range of putative effectors and factors for local host and environmental adapation.</title>
        <authorList>
            <person name="Onufrak A."/>
            <person name="Murdoch R.W."/>
            <person name="Gazis R."/>
            <person name="Huff M."/>
            <person name="Staton M."/>
            <person name="Klingeman W."/>
            <person name="Hadziabdic D."/>
        </authorList>
    </citation>
    <scope>NUCLEOTIDE SEQUENCE</scope>
    <source>
        <strain evidence="6">1262</strain>
    </source>
</reference>
<feature type="active site" description="Proton donor" evidence="2">
    <location>
        <position position="28"/>
    </location>
</feature>
<dbReference type="EMBL" id="JAANYQ010000004">
    <property type="protein sequence ID" value="KAF4124378.1"/>
    <property type="molecule type" value="Genomic_DNA"/>
</dbReference>
<evidence type="ECO:0000256" key="4">
    <source>
        <dbReference type="PIRSR" id="PIRSR000097-3"/>
    </source>
</evidence>
<dbReference type="GO" id="GO:0016491">
    <property type="term" value="F:oxidoreductase activity"/>
    <property type="evidence" value="ECO:0007669"/>
    <property type="project" value="UniProtKB-KW"/>
</dbReference>
<dbReference type="PANTHER" id="PTHR11732">
    <property type="entry name" value="ALDO/KETO REDUCTASE"/>
    <property type="match status" value="1"/>
</dbReference>
<dbReference type="PIRSF" id="PIRSF000097">
    <property type="entry name" value="AKR"/>
    <property type="match status" value="1"/>
</dbReference>
<dbReference type="Proteomes" id="UP000749293">
    <property type="component" value="Unassembled WGS sequence"/>
</dbReference>
<dbReference type="RefSeq" id="XP_035323030.1">
    <property type="nucleotide sequence ID" value="XM_035467018.1"/>
</dbReference>
<protein>
    <submittedName>
        <fullName evidence="6">Aldo/keto reductase family</fullName>
    </submittedName>
</protein>
<name>A0A9P4YZ86_9HYPO</name>
<feature type="non-terminal residue" evidence="6">
    <location>
        <position position="1"/>
    </location>
</feature>
<organism evidence="6 7">
    <name type="scientific">Geosmithia morbida</name>
    <dbReference type="NCBI Taxonomy" id="1094350"/>
    <lineage>
        <taxon>Eukaryota</taxon>
        <taxon>Fungi</taxon>
        <taxon>Dikarya</taxon>
        <taxon>Ascomycota</taxon>
        <taxon>Pezizomycotina</taxon>
        <taxon>Sordariomycetes</taxon>
        <taxon>Hypocreomycetidae</taxon>
        <taxon>Hypocreales</taxon>
        <taxon>Bionectriaceae</taxon>
        <taxon>Geosmithia</taxon>
    </lineage>
</organism>
<evidence type="ECO:0000259" key="5">
    <source>
        <dbReference type="Pfam" id="PF00248"/>
    </source>
</evidence>
<dbReference type="InterPro" id="IPR036812">
    <property type="entry name" value="NAD(P)_OxRdtase_dom_sf"/>
</dbReference>
<feature type="site" description="Lowers pKa of active site Tyr" evidence="4">
    <location>
        <position position="53"/>
    </location>
</feature>
<feature type="binding site" evidence="3">
    <location>
        <position position="86"/>
    </location>
    <ligand>
        <name>substrate</name>
    </ligand>
</feature>
<dbReference type="PROSITE" id="PS00798">
    <property type="entry name" value="ALDOKETO_REDUCTASE_1"/>
    <property type="match status" value="1"/>
</dbReference>
<dbReference type="InterPro" id="IPR023210">
    <property type="entry name" value="NADP_OxRdtase_dom"/>
</dbReference>
<keyword evidence="7" id="KW-1185">Reference proteome</keyword>
<dbReference type="GeneID" id="55971272"/>
<comment type="caution">
    <text evidence="6">The sequence shown here is derived from an EMBL/GenBank/DDBJ whole genome shotgun (WGS) entry which is preliminary data.</text>
</comment>
<evidence type="ECO:0000256" key="1">
    <source>
        <dbReference type="ARBA" id="ARBA00023002"/>
    </source>
</evidence>
<sequence>NLNPTKSPKTVEFALKHGYRHIDTAAAYDNEEEVGAGFKASEVPRSEIFLTSKLSSTHHAAADVEEAVGQSLSDLGTDYLDLYLIHWPIAFSEPADPKLRAPIDPADSGIHVVDAPVEETWEALEEVVAKGKVRSIGVSNFTREVSESLIKVANIRPAVNQVEAHPYLQQPSLLSWCEDQGINVTAYSPSGNNVYGFHKPLNDPVVVESVTPSRIEENFVDFQLPADAMDRIDVLDRNHRHNLPARLGVDIFGEVGREAAWKGRADWIAAQKK</sequence>
<evidence type="ECO:0000256" key="3">
    <source>
        <dbReference type="PIRSR" id="PIRSR000097-2"/>
    </source>
</evidence>
<dbReference type="CDD" id="cd19071">
    <property type="entry name" value="AKR_AKR1-5-like"/>
    <property type="match status" value="1"/>
</dbReference>
<accession>A0A9P4YZ86</accession>
<dbReference type="OrthoDB" id="416253at2759"/>
<dbReference type="SUPFAM" id="SSF51430">
    <property type="entry name" value="NAD(P)-linked oxidoreductase"/>
    <property type="match status" value="1"/>
</dbReference>
<dbReference type="AlphaFoldDB" id="A0A9P4YZ86"/>
<keyword evidence="1" id="KW-0560">Oxidoreductase</keyword>